<dbReference type="InterPro" id="IPR007612">
    <property type="entry name" value="LOR"/>
</dbReference>
<dbReference type="RefSeq" id="XP_069231939.1">
    <property type="nucleotide sequence ID" value="XM_069371014.1"/>
</dbReference>
<dbReference type="InterPro" id="IPR038595">
    <property type="entry name" value="LOR_sf"/>
</dbReference>
<accession>A0AB34KUY2</accession>
<gene>
    <name evidence="2" type="ORF">WHR41_02408</name>
</gene>
<sequence>MTSTITRTLPPSQASKLLHLLPTPHPTTSPTILTLTQHDSTFSSDTYTLATASGETLYTTTSEPNNKKWTSHRTFLDARGQPVFSLRCANGRPLRWTVALPGREDYEDEALATLQWSHQRGQERVEVLLGEARKLVGRKEKALGGEEREGRRASSKDVAVFDGEDVVVQTRIVGNGLKARVPFRDNEWEVSVAEDVDAALAAAIAVFLAITLCEKPAISKSQMLVGMLLPTGGGFAVGAASGGFGGSAGGGGGGGDGGGGGGGC</sequence>
<organism evidence="2 3">
    <name type="scientific">Cladosporium halotolerans</name>
    <dbReference type="NCBI Taxonomy" id="1052096"/>
    <lineage>
        <taxon>Eukaryota</taxon>
        <taxon>Fungi</taxon>
        <taxon>Dikarya</taxon>
        <taxon>Ascomycota</taxon>
        <taxon>Pezizomycotina</taxon>
        <taxon>Dothideomycetes</taxon>
        <taxon>Dothideomycetidae</taxon>
        <taxon>Cladosporiales</taxon>
        <taxon>Cladosporiaceae</taxon>
        <taxon>Cladosporium</taxon>
    </lineage>
</organism>
<comment type="similarity">
    <text evidence="1">Belongs to the LOR family.</text>
</comment>
<dbReference type="InterPro" id="IPR025659">
    <property type="entry name" value="Tubby-like_C"/>
</dbReference>
<dbReference type="GeneID" id="96003852"/>
<evidence type="ECO:0000313" key="2">
    <source>
        <dbReference type="EMBL" id="KAL1588834.1"/>
    </source>
</evidence>
<dbReference type="Pfam" id="PF04525">
    <property type="entry name" value="LOR"/>
    <property type="match status" value="1"/>
</dbReference>
<dbReference type="AlphaFoldDB" id="A0AB34KUY2"/>
<comment type="caution">
    <text evidence="2">The sequence shown here is derived from an EMBL/GenBank/DDBJ whole genome shotgun (WGS) entry which is preliminary data.</text>
</comment>
<evidence type="ECO:0000256" key="1">
    <source>
        <dbReference type="ARBA" id="ARBA00005437"/>
    </source>
</evidence>
<protein>
    <submittedName>
        <fullName evidence="2">Uncharacterized protein</fullName>
    </submittedName>
</protein>
<name>A0AB34KUY2_9PEZI</name>
<dbReference type="EMBL" id="JAAQHG020000006">
    <property type="protein sequence ID" value="KAL1588834.1"/>
    <property type="molecule type" value="Genomic_DNA"/>
</dbReference>
<keyword evidence="3" id="KW-1185">Reference proteome</keyword>
<dbReference type="Proteomes" id="UP000803884">
    <property type="component" value="Unassembled WGS sequence"/>
</dbReference>
<reference evidence="2 3" key="1">
    <citation type="journal article" date="2020" name="Microbiol. Resour. Announc.">
        <title>Draft Genome Sequence of a Cladosporium Species Isolated from the Mesophotic Ascidian Didemnum maculosum.</title>
        <authorList>
            <person name="Gioti A."/>
            <person name="Siaperas R."/>
            <person name="Nikolaivits E."/>
            <person name="Le Goff G."/>
            <person name="Ouazzani J."/>
            <person name="Kotoulas G."/>
            <person name="Topakas E."/>
        </authorList>
    </citation>
    <scope>NUCLEOTIDE SEQUENCE [LARGE SCALE GENOMIC DNA]</scope>
    <source>
        <strain evidence="2 3">TM138-S3</strain>
    </source>
</reference>
<dbReference type="Gene3D" id="2.40.160.200">
    <property type="entry name" value="LURP1-related"/>
    <property type="match status" value="1"/>
</dbReference>
<evidence type="ECO:0000313" key="3">
    <source>
        <dbReference type="Proteomes" id="UP000803884"/>
    </source>
</evidence>
<proteinExistence type="inferred from homology"/>
<dbReference type="SUPFAM" id="SSF54518">
    <property type="entry name" value="Tubby C-terminal domain-like"/>
    <property type="match status" value="1"/>
</dbReference>